<evidence type="ECO:0000256" key="2">
    <source>
        <dbReference type="SAM" id="MobiDB-lite"/>
    </source>
</evidence>
<keyword evidence="3" id="KW-0472">Membrane</keyword>
<organism evidence="5 6">
    <name type="scientific">Venturia inaequalis</name>
    <name type="common">Apple scab fungus</name>
    <dbReference type="NCBI Taxonomy" id="5025"/>
    <lineage>
        <taxon>Eukaryota</taxon>
        <taxon>Fungi</taxon>
        <taxon>Dikarya</taxon>
        <taxon>Ascomycota</taxon>
        <taxon>Pezizomycotina</taxon>
        <taxon>Dothideomycetes</taxon>
        <taxon>Pleosporomycetidae</taxon>
        <taxon>Venturiales</taxon>
        <taxon>Venturiaceae</taxon>
        <taxon>Venturia</taxon>
    </lineage>
</organism>
<evidence type="ECO:0000313" key="6">
    <source>
        <dbReference type="Proteomes" id="UP000433883"/>
    </source>
</evidence>
<feature type="domain" description="Tyrosinase copper-binding" evidence="4">
    <location>
        <begin position="278"/>
        <end position="289"/>
    </location>
</feature>
<keyword evidence="1" id="KW-0479">Metal-binding</keyword>
<dbReference type="SUPFAM" id="SSF48056">
    <property type="entry name" value="Di-copper centre-containing domain"/>
    <property type="match status" value="1"/>
</dbReference>
<evidence type="ECO:0000313" key="5">
    <source>
        <dbReference type="EMBL" id="KAE9985376.1"/>
    </source>
</evidence>
<name>A0A8H3ZAJ8_VENIN</name>
<keyword evidence="3" id="KW-0812">Transmembrane</keyword>
<dbReference type="Gene3D" id="1.10.1280.10">
    <property type="entry name" value="Di-copper center containing domain from catechol oxidase"/>
    <property type="match status" value="1"/>
</dbReference>
<dbReference type="InterPro" id="IPR002227">
    <property type="entry name" value="Tyrosinase_Cu-bd"/>
</dbReference>
<evidence type="ECO:0000256" key="3">
    <source>
        <dbReference type="SAM" id="Phobius"/>
    </source>
</evidence>
<comment type="caution">
    <text evidence="5">The sequence shown here is derived from an EMBL/GenBank/DDBJ whole genome shotgun (WGS) entry which is preliminary data.</text>
</comment>
<protein>
    <recommendedName>
        <fullName evidence="4">Tyrosinase copper-binding domain-containing protein</fullName>
    </recommendedName>
</protein>
<dbReference type="InterPro" id="IPR050316">
    <property type="entry name" value="Tyrosinase/Hemocyanin"/>
</dbReference>
<sequence length="362" mass="41936">MDDEKDDLEYGDDSSHTETEDLLFRPATEASRLSPVLKIAAAIVIGVVVFAVTLLSLDSQLRKTIIPPPPPAKTCMLGRTNPTIRREWRTLNDTEKLDFVEAVQCLGRSPSKLGLRNSTRYEDFVWFHLQAYKHSHRVAPSLPWHRYYIHIFEKALKEECGLKGHLPYWDWALDAALPEESPIWDNTLGLGGDGAGTYHCLQQGPFSFFQPKYPFEHCLQRHFYPEMHGINYTVVKVDRIVNKAHSYDDFREWLEMGPHRMVHNGIGGEMPTDHSSNDPIFWVHHAQIDRLWWRWQMKEPVNRTTIAYEGPTTIDGNGWPSLEWNATLQDVFPMYRMADDVSVAELMNTEGEILCYRYPEYN</sequence>
<dbReference type="PANTHER" id="PTHR11474">
    <property type="entry name" value="TYROSINASE FAMILY MEMBER"/>
    <property type="match status" value="1"/>
</dbReference>
<dbReference type="AlphaFoldDB" id="A0A8H3ZAJ8"/>
<dbReference type="Proteomes" id="UP000433883">
    <property type="component" value="Unassembled WGS sequence"/>
</dbReference>
<reference evidence="5 6" key="1">
    <citation type="submission" date="2019-11" db="EMBL/GenBank/DDBJ databases">
        <title>Venturia inaequalis Genome Resource.</title>
        <authorList>
            <person name="Lichtner F.J."/>
        </authorList>
    </citation>
    <scope>NUCLEOTIDE SEQUENCE [LARGE SCALE GENOMIC DNA]</scope>
    <source>
        <strain evidence="5">Bline_iso_100314</strain>
    </source>
</reference>
<feature type="transmembrane region" description="Helical" evidence="3">
    <location>
        <begin position="36"/>
        <end position="57"/>
    </location>
</feature>
<dbReference type="PRINTS" id="PR00092">
    <property type="entry name" value="TYROSINASE"/>
</dbReference>
<dbReference type="EMBL" id="WNWQ01000007">
    <property type="protein sequence ID" value="KAE9985376.1"/>
    <property type="molecule type" value="Genomic_DNA"/>
</dbReference>
<proteinExistence type="predicted"/>
<dbReference type="PANTHER" id="PTHR11474:SF127">
    <property type="entry name" value="TYROSINASE COPPER-BINDING DOMAIN-CONTAINING PROTEIN"/>
    <property type="match status" value="1"/>
</dbReference>
<feature type="compositionally biased region" description="Acidic residues" evidence="2">
    <location>
        <begin position="1"/>
        <end position="12"/>
    </location>
</feature>
<evidence type="ECO:0000256" key="1">
    <source>
        <dbReference type="ARBA" id="ARBA00022723"/>
    </source>
</evidence>
<gene>
    <name evidence="5" type="ORF">BLS_008315</name>
</gene>
<dbReference type="GO" id="GO:0046872">
    <property type="term" value="F:metal ion binding"/>
    <property type="evidence" value="ECO:0007669"/>
    <property type="project" value="UniProtKB-KW"/>
</dbReference>
<dbReference type="PROSITE" id="PS00498">
    <property type="entry name" value="TYROSINASE_2"/>
    <property type="match status" value="1"/>
</dbReference>
<dbReference type="GO" id="GO:0016491">
    <property type="term" value="F:oxidoreductase activity"/>
    <property type="evidence" value="ECO:0007669"/>
    <property type="project" value="InterPro"/>
</dbReference>
<dbReference type="InterPro" id="IPR008922">
    <property type="entry name" value="Di-copper_centre_dom_sf"/>
</dbReference>
<keyword evidence="3" id="KW-1133">Transmembrane helix</keyword>
<accession>A0A8H3ZAJ8</accession>
<feature type="region of interest" description="Disordered" evidence="2">
    <location>
        <begin position="1"/>
        <end position="21"/>
    </location>
</feature>
<dbReference type="Pfam" id="PF00264">
    <property type="entry name" value="Tyrosinase"/>
    <property type="match status" value="1"/>
</dbReference>
<evidence type="ECO:0000259" key="4">
    <source>
        <dbReference type="PROSITE" id="PS00498"/>
    </source>
</evidence>